<feature type="transmembrane region" description="Helical" evidence="7">
    <location>
        <begin position="317"/>
        <end position="335"/>
    </location>
</feature>
<protein>
    <submittedName>
        <fullName evidence="9">PspC domain-containing protein</fullName>
    </submittedName>
</protein>
<feature type="domain" description="Phage shock protein PspC N-terminal" evidence="8">
    <location>
        <begin position="220"/>
        <end position="275"/>
    </location>
</feature>
<feature type="region of interest" description="Disordered" evidence="6">
    <location>
        <begin position="343"/>
        <end position="394"/>
    </location>
</feature>
<keyword evidence="10" id="KW-1185">Reference proteome</keyword>
<feature type="transmembrane region" description="Helical" evidence="7">
    <location>
        <begin position="487"/>
        <end position="505"/>
    </location>
</feature>
<accession>A0A9Q9IIP3</accession>
<feature type="region of interest" description="Disordered" evidence="6">
    <location>
        <begin position="463"/>
        <end position="482"/>
    </location>
</feature>
<feature type="transmembrane region" description="Helical" evidence="7">
    <location>
        <begin position="517"/>
        <end position="535"/>
    </location>
</feature>
<keyword evidence="4 7" id="KW-1133">Transmembrane helix</keyword>
<evidence type="ECO:0000256" key="5">
    <source>
        <dbReference type="ARBA" id="ARBA00023136"/>
    </source>
</evidence>
<dbReference type="PANTHER" id="PTHR33885:SF3">
    <property type="entry name" value="PHAGE SHOCK PROTEIN C"/>
    <property type="match status" value="1"/>
</dbReference>
<reference evidence="9" key="1">
    <citation type="submission" date="2021-04" db="EMBL/GenBank/DDBJ databases">
        <title>Dactylosporangium aurantiacum NRRL B-8018 full assembly.</title>
        <authorList>
            <person name="Hartkoorn R.C."/>
            <person name="Beaudoing E."/>
            <person name="Hot D."/>
        </authorList>
    </citation>
    <scope>NUCLEOTIDE SEQUENCE</scope>
    <source>
        <strain evidence="9">NRRL B-8018</strain>
    </source>
</reference>
<evidence type="ECO:0000313" key="10">
    <source>
        <dbReference type="Proteomes" id="UP001058003"/>
    </source>
</evidence>
<evidence type="ECO:0000256" key="6">
    <source>
        <dbReference type="SAM" id="MobiDB-lite"/>
    </source>
</evidence>
<feature type="compositionally biased region" description="Low complexity" evidence="6">
    <location>
        <begin position="204"/>
        <end position="214"/>
    </location>
</feature>
<dbReference type="Pfam" id="PF04024">
    <property type="entry name" value="PspC"/>
    <property type="match status" value="1"/>
</dbReference>
<feature type="transmembrane region" description="Helical" evidence="7">
    <location>
        <begin position="293"/>
        <end position="311"/>
    </location>
</feature>
<name>A0A9Q9IIP3_9ACTN</name>
<evidence type="ECO:0000256" key="1">
    <source>
        <dbReference type="ARBA" id="ARBA00004162"/>
    </source>
</evidence>
<feature type="transmembrane region" description="Helical" evidence="7">
    <location>
        <begin position="246"/>
        <end position="272"/>
    </location>
</feature>
<feature type="compositionally biased region" description="Basic and acidic residues" evidence="6">
    <location>
        <begin position="126"/>
        <end position="139"/>
    </location>
</feature>
<feature type="compositionally biased region" description="Low complexity" evidence="6">
    <location>
        <begin position="42"/>
        <end position="105"/>
    </location>
</feature>
<keyword evidence="3 7" id="KW-0812">Transmembrane</keyword>
<dbReference type="PANTHER" id="PTHR33885">
    <property type="entry name" value="PHAGE SHOCK PROTEIN C"/>
    <property type="match status" value="1"/>
</dbReference>
<dbReference type="RefSeq" id="WP_052386262.1">
    <property type="nucleotide sequence ID" value="NZ_JAQQGQ010000012.1"/>
</dbReference>
<feature type="transmembrane region" description="Helical" evidence="7">
    <location>
        <begin position="540"/>
        <end position="558"/>
    </location>
</feature>
<dbReference type="InterPro" id="IPR007168">
    <property type="entry name" value="Phageshock_PspC_N"/>
</dbReference>
<comment type="subcellular location">
    <subcellularLocation>
        <location evidence="1">Cell membrane</location>
        <topology evidence="1">Single-pass membrane protein</topology>
    </subcellularLocation>
</comment>
<feature type="region of interest" description="Disordered" evidence="6">
    <location>
        <begin position="1"/>
        <end position="214"/>
    </location>
</feature>
<organism evidence="9 10">
    <name type="scientific">Dactylosporangium aurantiacum</name>
    <dbReference type="NCBI Taxonomy" id="35754"/>
    <lineage>
        <taxon>Bacteria</taxon>
        <taxon>Bacillati</taxon>
        <taxon>Actinomycetota</taxon>
        <taxon>Actinomycetes</taxon>
        <taxon>Micromonosporales</taxon>
        <taxon>Micromonosporaceae</taxon>
        <taxon>Dactylosporangium</taxon>
    </lineage>
</organism>
<evidence type="ECO:0000256" key="4">
    <source>
        <dbReference type="ARBA" id="ARBA00022989"/>
    </source>
</evidence>
<evidence type="ECO:0000256" key="3">
    <source>
        <dbReference type="ARBA" id="ARBA00022692"/>
    </source>
</evidence>
<evidence type="ECO:0000256" key="7">
    <source>
        <dbReference type="SAM" id="Phobius"/>
    </source>
</evidence>
<dbReference type="EMBL" id="CP073767">
    <property type="protein sequence ID" value="UWZ54079.1"/>
    <property type="molecule type" value="Genomic_DNA"/>
</dbReference>
<evidence type="ECO:0000313" key="9">
    <source>
        <dbReference type="EMBL" id="UWZ54079.1"/>
    </source>
</evidence>
<dbReference type="AlphaFoldDB" id="A0A9Q9IIP3"/>
<feature type="compositionally biased region" description="Pro residues" evidence="6">
    <location>
        <begin position="463"/>
        <end position="478"/>
    </location>
</feature>
<proteinExistence type="predicted"/>
<keyword evidence="2" id="KW-1003">Cell membrane</keyword>
<dbReference type="OrthoDB" id="3208990at2"/>
<evidence type="ECO:0000259" key="8">
    <source>
        <dbReference type="Pfam" id="PF04024"/>
    </source>
</evidence>
<dbReference type="InterPro" id="IPR052027">
    <property type="entry name" value="PspC"/>
</dbReference>
<dbReference type="GO" id="GO:0005886">
    <property type="term" value="C:plasma membrane"/>
    <property type="evidence" value="ECO:0007669"/>
    <property type="project" value="UniProtKB-SubCell"/>
</dbReference>
<sequence length="684" mass="68474">MTNPPAADEPAAPRYEADYLPDGEPAAGTARPDPVSAPPAAPVSAAPVSAEPASAAPADPAPVSGAPVSAAHVSAAPVSAAPVSAAPVSAAPVSASPVSAAPVSADQADETPAGEAPTYPLVAAAERPEVDLTKVERGEPVSTPPADEGFTSPAGAVPPPGSVPPGPTPPGATPPGGTPPGGFPPGPPGTPPGDGPFGPPPGGNNPFGTPFGSGFNRGNLVRPLQGRYVAGVCAAIGRATNTDPTLWRVIFAVLTLAGGVSIVAYLLGWLLLPAEGDTGSPLEALLGRGRSTTSAPLAIVIGVGAVVAFLLVMSRNVGAAAVGLAVVIGVVALLVRGQGNLPPAPLGEPQGGTPPGTPPGPFVPPPAPAPTAPFPPSVPPFQAQPAAAGAPAVHPAWLQQQTTATRPVVPPAPAPTVVPPAPPLPPLPPLAPVGYRPPFAPHGPFGGRSPYAASLGFPPPGAPGAPYPGLAPTPPRPPKPPKVRSRLGRVIFSLICLSLGVLAALEVTSQDFLVSTYFAVPLAIVALGLIVGAWFGRARLMILLGVVLSIALAIATASRADNGDRQRHIENISISPSTAAELDHEYRTDIGDINADLSRVDFTGEDVDVSFRVDLAGNIRIILPPNVDATVDVRVEGGDCRVFGRPCGGFNQTNEFTDNGADGVGGGELRLDLDVRWGNLEVTR</sequence>
<gene>
    <name evidence="9" type="ORF">Daura_47680</name>
</gene>
<feature type="compositionally biased region" description="Pro residues" evidence="6">
    <location>
        <begin position="156"/>
        <end position="203"/>
    </location>
</feature>
<dbReference type="Proteomes" id="UP001058003">
    <property type="component" value="Chromosome"/>
</dbReference>
<feature type="compositionally biased region" description="Low complexity" evidence="6">
    <location>
        <begin position="380"/>
        <end position="394"/>
    </location>
</feature>
<evidence type="ECO:0000256" key="2">
    <source>
        <dbReference type="ARBA" id="ARBA00022475"/>
    </source>
</evidence>
<dbReference type="KEGG" id="daur:Daura_47680"/>
<keyword evidence="5 7" id="KW-0472">Membrane</keyword>
<feature type="compositionally biased region" description="Pro residues" evidence="6">
    <location>
        <begin position="355"/>
        <end position="379"/>
    </location>
</feature>